<dbReference type="Gene3D" id="1.10.10.2830">
    <property type="match status" value="1"/>
</dbReference>
<dbReference type="InterPro" id="IPR050336">
    <property type="entry name" value="Chromosome_partition/occlusion"/>
</dbReference>
<keyword evidence="2" id="KW-1185">Reference proteome</keyword>
<reference evidence="1 2" key="1">
    <citation type="submission" date="2023-11" db="EMBL/GenBank/DDBJ databases">
        <title>MicrobeMod: A computational toolkit for identifying prokaryotic methylation and restriction-modification with nanopore sequencing.</title>
        <authorList>
            <person name="Crits-Christoph A."/>
            <person name="Kang S.C."/>
            <person name="Lee H."/>
            <person name="Ostrov N."/>
        </authorList>
    </citation>
    <scope>NUCLEOTIDE SEQUENCE [LARGE SCALE GENOMIC DNA]</scope>
    <source>
        <strain evidence="1 2">ATCC 14820</strain>
    </source>
</reference>
<dbReference type="SUPFAM" id="SSF110849">
    <property type="entry name" value="ParB/Sulfiredoxin"/>
    <property type="match status" value="1"/>
</dbReference>
<evidence type="ECO:0000313" key="1">
    <source>
        <dbReference type="EMBL" id="MDX5984662.1"/>
    </source>
</evidence>
<dbReference type="SUPFAM" id="SSF109709">
    <property type="entry name" value="KorB DNA-binding domain-like"/>
    <property type="match status" value="1"/>
</dbReference>
<dbReference type="InterPro" id="IPR036086">
    <property type="entry name" value="ParB/Sulfiredoxin_sf"/>
</dbReference>
<accession>A0ABU4PLE1</accession>
<dbReference type="EMBL" id="JAWXXV010000001">
    <property type="protein sequence ID" value="MDX5984662.1"/>
    <property type="molecule type" value="Genomic_DNA"/>
</dbReference>
<dbReference type="CDD" id="cd16406">
    <property type="entry name" value="ParB_N_like"/>
    <property type="match status" value="1"/>
</dbReference>
<comment type="caution">
    <text evidence="1">The sequence shown here is derived from an EMBL/GenBank/DDBJ whole genome shotgun (WGS) entry which is preliminary data.</text>
</comment>
<dbReference type="PANTHER" id="PTHR33375:SF7">
    <property type="entry name" value="CHROMOSOME 2-PARTITIONING PROTEIN PARB-RELATED"/>
    <property type="match status" value="1"/>
</dbReference>
<sequence>MTSTPTEYPATIASARAQQLPPAILRKAVTFDQLEISRFNVRTNRKAQMTIEALGRSILALGLVNALKVHPIKGTTSDGKDRYGVHAGGRRCRAIGALIKAGALPADWPIDVVERDQLTEAQLLEESQAENMMRLDLEMYEIAQGVVRSHVAGDSLETIAERLGQEPRFTYRAYRLGMLAPPIFDALKAGQISQLQAEAYGATEQQALQLSAFNALRLLSPLEQTPDRIRAWLKIGDAEANRLLRFVGKEAYLAAGGALELDLFDDPADAAPARALICHPDLLRQLADAALAGLRDEIRTRANRPDLRFVPKPPEATYGGPDHFLFLSTGPVVPGEASSIALPEGDVVGYIRIDATGAPEVTFWWESAKAKTDARKPAAAAAPAPKPRAIGAAVNQVAGFDARRAADAAIKQEDGLTQEGVDVFRALRRSILRAALVGNARDGGTVGRDFLVWSQLRQMIAPNTPGNAIGVARLAPASAGPDSARALVQAMPGNRLWIHAMRDMHLCPAFSSDDLVAAFQSYRDQDEDFKSLAATIAAGLAIERSLNYGDYSVPLHDALADMVGLGTDEGLRDFWQPTVELLDLLGKEQRLAIAEPMVERVTFATWARMKSSEISRQVLQVVTGQHPATRASMAHAAANWVHPLLRFRGNESAVAADADDMLEAAE</sequence>
<dbReference type="RefSeq" id="WP_010403032.1">
    <property type="nucleotide sequence ID" value="NZ_JAWXXV010000001.1"/>
</dbReference>
<organism evidence="1 2">
    <name type="scientific">Sphingomonas echinoides</name>
    <dbReference type="NCBI Taxonomy" id="59803"/>
    <lineage>
        <taxon>Bacteria</taxon>
        <taxon>Pseudomonadati</taxon>
        <taxon>Pseudomonadota</taxon>
        <taxon>Alphaproteobacteria</taxon>
        <taxon>Sphingomonadales</taxon>
        <taxon>Sphingomonadaceae</taxon>
        <taxon>Sphingomonas</taxon>
    </lineage>
</organism>
<evidence type="ECO:0000313" key="2">
    <source>
        <dbReference type="Proteomes" id="UP001279660"/>
    </source>
</evidence>
<name>A0ABU4PLE1_9SPHN</name>
<dbReference type="PANTHER" id="PTHR33375">
    <property type="entry name" value="CHROMOSOME-PARTITIONING PROTEIN PARB-RELATED"/>
    <property type="match status" value="1"/>
</dbReference>
<protein>
    <submittedName>
        <fullName evidence="1">ParB/Srx family N-terminal domain-containing protein</fullName>
    </submittedName>
</protein>
<gene>
    <name evidence="1" type="ORF">SIL82_10345</name>
</gene>
<dbReference type="Proteomes" id="UP001279660">
    <property type="component" value="Unassembled WGS sequence"/>
</dbReference>
<proteinExistence type="predicted"/>